<gene>
    <name evidence="8" type="ORF">FHU37_003849</name>
</gene>
<comment type="caution">
    <text evidence="8">The sequence shown here is derived from an EMBL/GenBank/DDBJ whole genome shotgun (WGS) entry which is preliminary data.</text>
</comment>
<evidence type="ECO:0000256" key="6">
    <source>
        <dbReference type="RuleBase" id="RU361192"/>
    </source>
</evidence>
<evidence type="ECO:0000256" key="5">
    <source>
        <dbReference type="ARBA" id="ARBA00023295"/>
    </source>
</evidence>
<dbReference type="Gene3D" id="3.20.20.80">
    <property type="entry name" value="Glycosidases"/>
    <property type="match status" value="1"/>
</dbReference>
<reference evidence="8 9" key="1">
    <citation type="submission" date="2020-07" db="EMBL/GenBank/DDBJ databases">
        <title>Sequencing the genomes of 1000 actinobacteria strains.</title>
        <authorList>
            <person name="Klenk H.-P."/>
        </authorList>
    </citation>
    <scope>NUCLEOTIDE SEQUENCE [LARGE SCALE GENOMIC DNA]</scope>
    <source>
        <strain evidence="8 9">DSM 42178</strain>
    </source>
</reference>
<feature type="region of interest" description="Disordered" evidence="7">
    <location>
        <begin position="101"/>
        <end position="125"/>
    </location>
</feature>
<comment type="catalytic activity">
    <reaction evidence="1 6">
        <text>The enzyme specifically hydrolyzes (1-&gt;4)-beta-D-galactosidic linkages in type I arabinogalactans.</text>
        <dbReference type="EC" id="3.2.1.89"/>
    </reaction>
</comment>
<evidence type="ECO:0000313" key="9">
    <source>
        <dbReference type="Proteomes" id="UP000567795"/>
    </source>
</evidence>
<dbReference type="GO" id="GO:0015926">
    <property type="term" value="F:glucosidase activity"/>
    <property type="evidence" value="ECO:0007669"/>
    <property type="project" value="InterPro"/>
</dbReference>
<evidence type="ECO:0000256" key="4">
    <source>
        <dbReference type="ARBA" id="ARBA00022801"/>
    </source>
</evidence>
<dbReference type="EC" id="3.2.1.89" evidence="3 6"/>
<sequence>MSRSTAPHRTGRRAAPRWLLAGTAALTAVGLLAPAASATPGADAAGLPRLANGGFEEATASGRPADWTVRPGRAADAVRLTAGGHSGAHHLTLGLPAAPADADAGAGTGTGEASSAAAPAGGAPVEARQRLRGLDRGEWTLTAWVRASGEGAGWIALENCGGPERRTAVPAGAGEEWVRVVVSTTVRGGACTAVLGGAGTAGAVAEFDDVTLTPGGAPLAIRGGDVSTLPKALDLGATFADARGREAEALDVLAAGGMNYARLRIWVDPADGYTNKEQTLRIAREIKARGMGLLVDFHYSDTWADPGKQFKPAAWESHTPDQLEQAVHDHTYDVLKALADQGTPADMAQIGNEINGGMLWPDGRYDNWDQLAAFLRAGVAGSREASPDTAIVLHIADAGKLDTVQWWFDQATARGVDFDVIGLSYYSYWHGSLDELQTTLDTVTARYGKPVAVVETAYPFTLEEADHELNVINPSSPVTDGYPVSPAGQAANFRDVQSVVQAVPGGMGLGVFYWEPTWTAVPGLGWDPADPSSGDGWENQAVFDFDGHALPAVREFRAR</sequence>
<organism evidence="8 9">
    <name type="scientific">Allostreptomyces psammosilenae</name>
    <dbReference type="NCBI Taxonomy" id="1892865"/>
    <lineage>
        <taxon>Bacteria</taxon>
        <taxon>Bacillati</taxon>
        <taxon>Actinomycetota</taxon>
        <taxon>Actinomycetes</taxon>
        <taxon>Kitasatosporales</taxon>
        <taxon>Streptomycetaceae</taxon>
        <taxon>Allostreptomyces</taxon>
    </lineage>
</organism>
<dbReference type="InterPro" id="IPR017853">
    <property type="entry name" value="GH"/>
</dbReference>
<dbReference type="Proteomes" id="UP000567795">
    <property type="component" value="Unassembled WGS sequence"/>
</dbReference>
<name>A0A852ZX16_9ACTN</name>
<dbReference type="InterPro" id="IPR006311">
    <property type="entry name" value="TAT_signal"/>
</dbReference>
<evidence type="ECO:0000256" key="3">
    <source>
        <dbReference type="ARBA" id="ARBA00012556"/>
    </source>
</evidence>
<evidence type="ECO:0000256" key="1">
    <source>
        <dbReference type="ARBA" id="ARBA00001695"/>
    </source>
</evidence>
<dbReference type="PANTHER" id="PTHR34983:SF1">
    <property type="entry name" value="ARABINOGALACTAN ENDO-BETA-1,4-GALACTANASE A"/>
    <property type="match status" value="1"/>
</dbReference>
<dbReference type="SUPFAM" id="SSF51445">
    <property type="entry name" value="(Trans)glycosidases"/>
    <property type="match status" value="1"/>
</dbReference>
<accession>A0A852ZX16</accession>
<dbReference type="GO" id="GO:0045490">
    <property type="term" value="P:pectin catabolic process"/>
    <property type="evidence" value="ECO:0007669"/>
    <property type="project" value="TreeGrafter"/>
</dbReference>
<dbReference type="AlphaFoldDB" id="A0A852ZX16"/>
<comment type="similarity">
    <text evidence="2 6">Belongs to the glycosyl hydrolase 53 family.</text>
</comment>
<dbReference type="Gene3D" id="2.60.120.260">
    <property type="entry name" value="Galactose-binding domain-like"/>
    <property type="match status" value="1"/>
</dbReference>
<dbReference type="RefSeq" id="WP_179815414.1">
    <property type="nucleotide sequence ID" value="NZ_JACBZD010000001.1"/>
</dbReference>
<evidence type="ECO:0000313" key="8">
    <source>
        <dbReference type="EMBL" id="NYI06906.1"/>
    </source>
</evidence>
<protein>
    <recommendedName>
        <fullName evidence="3 6">Arabinogalactan endo-beta-1,4-galactanase</fullName>
        <ecNumber evidence="3 6">3.2.1.89</ecNumber>
    </recommendedName>
</protein>
<proteinExistence type="inferred from homology"/>
<keyword evidence="9" id="KW-1185">Reference proteome</keyword>
<evidence type="ECO:0000256" key="7">
    <source>
        <dbReference type="SAM" id="MobiDB-lite"/>
    </source>
</evidence>
<keyword evidence="5 6" id="KW-0326">Glycosidase</keyword>
<keyword evidence="6" id="KW-0732">Signal</keyword>
<dbReference type="EMBL" id="JACBZD010000001">
    <property type="protein sequence ID" value="NYI06906.1"/>
    <property type="molecule type" value="Genomic_DNA"/>
</dbReference>
<feature type="chain" id="PRO_5039748761" description="Arabinogalactan endo-beta-1,4-galactanase" evidence="6">
    <location>
        <begin position="39"/>
        <end position="559"/>
    </location>
</feature>
<dbReference type="PANTHER" id="PTHR34983">
    <property type="entry name" value="ARABINOGALACTAN ENDO-BETA-1,4-GALACTANASE A"/>
    <property type="match status" value="1"/>
</dbReference>
<dbReference type="PROSITE" id="PS51318">
    <property type="entry name" value="TAT"/>
    <property type="match status" value="1"/>
</dbReference>
<feature type="signal peptide" evidence="6">
    <location>
        <begin position="1"/>
        <end position="38"/>
    </location>
</feature>
<evidence type="ECO:0000256" key="2">
    <source>
        <dbReference type="ARBA" id="ARBA00010687"/>
    </source>
</evidence>
<keyword evidence="4 6" id="KW-0378">Hydrolase</keyword>
<dbReference type="GO" id="GO:0031218">
    <property type="term" value="F:arabinogalactan endo-1,4-beta-galactosidase activity"/>
    <property type="evidence" value="ECO:0007669"/>
    <property type="project" value="UniProtKB-EC"/>
</dbReference>
<dbReference type="InterPro" id="IPR011683">
    <property type="entry name" value="Glyco_hydro_53"/>
</dbReference>
<dbReference type="Pfam" id="PF07745">
    <property type="entry name" value="Glyco_hydro_53"/>
    <property type="match status" value="1"/>
</dbReference>